<sequence length="327" mass="36542">MKQKLLIIGVPLLFIIIIILNLLLNKIGSSKNQEKNKSQISSTNQTVSNTLTAYSQNSNPQDSPTVSPSSQMYGQNNSQKSLSDNQFQKEYAALNVSIIPYQSSMNENSLSAFNDLMNIFLQFNPPSSQPTLISPTSTITITPTITPNLPNENLGKGLTYYQQCESQYDKYPLPGGCNICKAGCGPTTVAMILSSFVDNRIDPPAVVDLYKQNNYVLACIGSKIIDAKSILEQQGMLTTDLLYYPGPGNNEAVQDFKMYIKNGWTMFALARFCEEGCGHFFWIVDVDEKDNVWAYDPSYGRNQLPPFNENQYDPFPKYKFAFGVKKN</sequence>
<evidence type="ECO:0008006" key="5">
    <source>
        <dbReference type="Google" id="ProtNLM"/>
    </source>
</evidence>
<accession>A0A0G0GP76</accession>
<dbReference type="Proteomes" id="UP000034344">
    <property type="component" value="Unassembled WGS sequence"/>
</dbReference>
<evidence type="ECO:0000313" key="4">
    <source>
        <dbReference type="Proteomes" id="UP000034344"/>
    </source>
</evidence>
<dbReference type="AlphaFoldDB" id="A0A0G0GP76"/>
<keyword evidence="2" id="KW-0472">Membrane</keyword>
<keyword evidence="2" id="KW-0812">Transmembrane</keyword>
<name>A0A0G0GP76_9BACT</name>
<evidence type="ECO:0000313" key="3">
    <source>
        <dbReference type="EMBL" id="KKQ01584.1"/>
    </source>
</evidence>
<organism evidence="3 4">
    <name type="scientific">Candidatus Roizmanbacteria bacterium GW2011_GWA2_36_23</name>
    <dbReference type="NCBI Taxonomy" id="1618480"/>
    <lineage>
        <taxon>Bacteria</taxon>
        <taxon>Candidatus Roizmaniibacteriota</taxon>
    </lineage>
</organism>
<feature type="transmembrane region" description="Helical" evidence="2">
    <location>
        <begin position="6"/>
        <end position="24"/>
    </location>
</feature>
<feature type="region of interest" description="Disordered" evidence="1">
    <location>
        <begin position="53"/>
        <end position="81"/>
    </location>
</feature>
<gene>
    <name evidence="3" type="ORF">US11_C0006G0026</name>
</gene>
<dbReference type="EMBL" id="LBRS01000006">
    <property type="protein sequence ID" value="KKQ01584.1"/>
    <property type="molecule type" value="Genomic_DNA"/>
</dbReference>
<comment type="caution">
    <text evidence="3">The sequence shown here is derived from an EMBL/GenBank/DDBJ whole genome shotgun (WGS) entry which is preliminary data.</text>
</comment>
<keyword evidence="2" id="KW-1133">Transmembrane helix</keyword>
<protein>
    <recommendedName>
        <fullName evidence="5">Peptidase C39-like domain-containing protein</fullName>
    </recommendedName>
</protein>
<reference evidence="3 4" key="1">
    <citation type="journal article" date="2015" name="Nature">
        <title>rRNA introns, odd ribosomes, and small enigmatic genomes across a large radiation of phyla.</title>
        <authorList>
            <person name="Brown C.T."/>
            <person name="Hug L.A."/>
            <person name="Thomas B.C."/>
            <person name="Sharon I."/>
            <person name="Castelle C.J."/>
            <person name="Singh A."/>
            <person name="Wilkins M.J."/>
            <person name="Williams K.H."/>
            <person name="Banfield J.F."/>
        </authorList>
    </citation>
    <scope>NUCLEOTIDE SEQUENCE [LARGE SCALE GENOMIC DNA]</scope>
</reference>
<proteinExistence type="predicted"/>
<evidence type="ECO:0000256" key="2">
    <source>
        <dbReference type="SAM" id="Phobius"/>
    </source>
</evidence>
<dbReference type="STRING" id="1618480.US11_C0006G0026"/>
<evidence type="ECO:0000256" key="1">
    <source>
        <dbReference type="SAM" id="MobiDB-lite"/>
    </source>
</evidence>